<dbReference type="Gene3D" id="3.30.450.20">
    <property type="entry name" value="PAS domain"/>
    <property type="match status" value="1"/>
</dbReference>
<gene>
    <name evidence="3" type="ORF">PoB_006414600</name>
</gene>
<dbReference type="GO" id="GO:0005249">
    <property type="term" value="F:voltage-gated potassium channel activity"/>
    <property type="evidence" value="ECO:0007669"/>
    <property type="project" value="TreeGrafter"/>
</dbReference>
<sequence length="133" mass="14758">MYIEQPAENAEAMPEGFALSFPGLESKIESHGLHSSKCAANNSNFVLGNAQAPGWPIVYCSDGFCELTGFSRAHVMAKGSGCKFLYGPDTAEEETSKIVAAIKEKRELKTELKLYRKNGEFTWRSQTFWYSSC</sequence>
<dbReference type="InterPro" id="IPR050818">
    <property type="entry name" value="KCNH_animal-type"/>
</dbReference>
<evidence type="ECO:0000256" key="1">
    <source>
        <dbReference type="SAM" id="Coils"/>
    </source>
</evidence>
<accession>A0AAV4D0P8</accession>
<dbReference type="InterPro" id="IPR035965">
    <property type="entry name" value="PAS-like_dom_sf"/>
</dbReference>
<organism evidence="3 4">
    <name type="scientific">Plakobranchus ocellatus</name>
    <dbReference type="NCBI Taxonomy" id="259542"/>
    <lineage>
        <taxon>Eukaryota</taxon>
        <taxon>Metazoa</taxon>
        <taxon>Spiralia</taxon>
        <taxon>Lophotrochozoa</taxon>
        <taxon>Mollusca</taxon>
        <taxon>Gastropoda</taxon>
        <taxon>Heterobranchia</taxon>
        <taxon>Euthyneura</taxon>
        <taxon>Panpulmonata</taxon>
        <taxon>Sacoglossa</taxon>
        <taxon>Placobranchoidea</taxon>
        <taxon>Plakobranchidae</taxon>
        <taxon>Plakobranchus</taxon>
    </lineage>
</organism>
<proteinExistence type="predicted"/>
<dbReference type="SUPFAM" id="SSF55785">
    <property type="entry name" value="PYP-like sensor domain (PAS domain)"/>
    <property type="match status" value="1"/>
</dbReference>
<feature type="domain" description="PAS" evidence="2">
    <location>
        <begin position="56"/>
        <end position="123"/>
    </location>
</feature>
<dbReference type="GO" id="GO:0042391">
    <property type="term" value="P:regulation of membrane potential"/>
    <property type="evidence" value="ECO:0007669"/>
    <property type="project" value="TreeGrafter"/>
</dbReference>
<dbReference type="PANTHER" id="PTHR10217:SF637">
    <property type="entry name" value="EAG-LIKE K[+] CHANNEL, ISOFORM A"/>
    <property type="match status" value="1"/>
</dbReference>
<dbReference type="CDD" id="cd00130">
    <property type="entry name" value="PAS"/>
    <property type="match status" value="1"/>
</dbReference>
<keyword evidence="4" id="KW-1185">Reference proteome</keyword>
<dbReference type="InterPro" id="IPR000014">
    <property type="entry name" value="PAS"/>
</dbReference>
<evidence type="ECO:0000313" key="3">
    <source>
        <dbReference type="EMBL" id="GFO37641.1"/>
    </source>
</evidence>
<dbReference type="GO" id="GO:0005886">
    <property type="term" value="C:plasma membrane"/>
    <property type="evidence" value="ECO:0007669"/>
    <property type="project" value="TreeGrafter"/>
</dbReference>
<protein>
    <submittedName>
        <fullName evidence="3">Potassium voltage-gated channel subfamily h member 8</fullName>
    </submittedName>
</protein>
<comment type="caution">
    <text evidence="3">The sequence shown here is derived from an EMBL/GenBank/DDBJ whole genome shotgun (WGS) entry which is preliminary data.</text>
</comment>
<feature type="coiled-coil region" evidence="1">
    <location>
        <begin position="91"/>
        <end position="118"/>
    </location>
</feature>
<dbReference type="EMBL" id="BLXT01007282">
    <property type="protein sequence ID" value="GFO37641.1"/>
    <property type="molecule type" value="Genomic_DNA"/>
</dbReference>
<keyword evidence="1" id="KW-0175">Coiled coil</keyword>
<evidence type="ECO:0000313" key="4">
    <source>
        <dbReference type="Proteomes" id="UP000735302"/>
    </source>
</evidence>
<dbReference type="AlphaFoldDB" id="A0AAV4D0P8"/>
<dbReference type="Pfam" id="PF13426">
    <property type="entry name" value="PAS_9"/>
    <property type="match status" value="1"/>
</dbReference>
<dbReference type="PANTHER" id="PTHR10217">
    <property type="entry name" value="VOLTAGE AND LIGAND GATED POTASSIUM CHANNEL"/>
    <property type="match status" value="1"/>
</dbReference>
<evidence type="ECO:0000259" key="2">
    <source>
        <dbReference type="Pfam" id="PF13426"/>
    </source>
</evidence>
<reference evidence="3 4" key="1">
    <citation type="journal article" date="2021" name="Elife">
        <title>Chloroplast acquisition without the gene transfer in kleptoplastic sea slugs, Plakobranchus ocellatus.</title>
        <authorList>
            <person name="Maeda T."/>
            <person name="Takahashi S."/>
            <person name="Yoshida T."/>
            <person name="Shimamura S."/>
            <person name="Takaki Y."/>
            <person name="Nagai Y."/>
            <person name="Toyoda A."/>
            <person name="Suzuki Y."/>
            <person name="Arimoto A."/>
            <person name="Ishii H."/>
            <person name="Satoh N."/>
            <person name="Nishiyama T."/>
            <person name="Hasebe M."/>
            <person name="Maruyama T."/>
            <person name="Minagawa J."/>
            <person name="Obokata J."/>
            <person name="Shigenobu S."/>
        </authorList>
    </citation>
    <scope>NUCLEOTIDE SEQUENCE [LARGE SCALE GENOMIC DNA]</scope>
</reference>
<name>A0AAV4D0P8_9GAST</name>
<dbReference type="Proteomes" id="UP000735302">
    <property type="component" value="Unassembled WGS sequence"/>
</dbReference>